<dbReference type="EMBL" id="AZCX01000007">
    <property type="protein sequence ID" value="KRK47646.1"/>
    <property type="molecule type" value="Genomic_DNA"/>
</dbReference>
<dbReference type="STRING" id="1302272.FC96_GL002369"/>
<dbReference type="InterPro" id="IPR002656">
    <property type="entry name" value="Acyl_transf_3_dom"/>
</dbReference>
<feature type="transmembrane region" description="Helical" evidence="1">
    <location>
        <begin position="153"/>
        <end position="171"/>
    </location>
</feature>
<feature type="transmembrane region" description="Helical" evidence="1">
    <location>
        <begin position="7"/>
        <end position="25"/>
    </location>
</feature>
<organism evidence="3 4">
    <name type="scientific">Secundilactobacillus kimchicus JCM 15530</name>
    <dbReference type="NCBI Taxonomy" id="1302272"/>
    <lineage>
        <taxon>Bacteria</taxon>
        <taxon>Bacillati</taxon>
        <taxon>Bacillota</taxon>
        <taxon>Bacilli</taxon>
        <taxon>Lactobacillales</taxon>
        <taxon>Lactobacillaceae</taxon>
        <taxon>Secundilactobacillus</taxon>
    </lineage>
</organism>
<dbReference type="InterPro" id="IPR052734">
    <property type="entry name" value="Nod_factor_acetyltransferase"/>
</dbReference>
<dbReference type="Pfam" id="PF01757">
    <property type="entry name" value="Acyl_transf_3"/>
    <property type="match status" value="1"/>
</dbReference>
<dbReference type="Proteomes" id="UP000050911">
    <property type="component" value="Unassembled WGS sequence"/>
</dbReference>
<dbReference type="PATRIC" id="fig|1302272.5.peg.2420"/>
<dbReference type="AlphaFoldDB" id="A0A0R1HLK7"/>
<feature type="transmembrane region" description="Helical" evidence="1">
    <location>
        <begin position="240"/>
        <end position="261"/>
    </location>
</feature>
<feature type="transmembrane region" description="Helical" evidence="1">
    <location>
        <begin position="208"/>
        <end position="228"/>
    </location>
</feature>
<feature type="transmembrane region" description="Helical" evidence="1">
    <location>
        <begin position="37"/>
        <end position="58"/>
    </location>
</feature>
<feature type="transmembrane region" description="Helical" evidence="1">
    <location>
        <begin position="79"/>
        <end position="97"/>
    </location>
</feature>
<protein>
    <recommendedName>
        <fullName evidence="2">Acyltransferase 3 domain-containing protein</fullName>
    </recommendedName>
</protein>
<name>A0A0R1HLK7_9LACO</name>
<keyword evidence="4" id="KW-1185">Reference proteome</keyword>
<comment type="caution">
    <text evidence="3">The sequence shown here is derived from an EMBL/GenBank/DDBJ whole genome shotgun (WGS) entry which is preliminary data.</text>
</comment>
<keyword evidence="1" id="KW-0472">Membrane</keyword>
<accession>A0A0R1HLK7</accession>
<keyword evidence="1" id="KW-0812">Transmembrane</keyword>
<feature type="transmembrane region" description="Helical" evidence="1">
    <location>
        <begin position="273"/>
        <end position="292"/>
    </location>
</feature>
<reference evidence="3 4" key="1">
    <citation type="journal article" date="2015" name="Genome Announc.">
        <title>Expanding the biotechnology potential of lactobacilli through comparative genomics of 213 strains and associated genera.</title>
        <authorList>
            <person name="Sun Z."/>
            <person name="Harris H.M."/>
            <person name="McCann A."/>
            <person name="Guo C."/>
            <person name="Argimon S."/>
            <person name="Zhang W."/>
            <person name="Yang X."/>
            <person name="Jeffery I.B."/>
            <person name="Cooney J.C."/>
            <person name="Kagawa T.F."/>
            <person name="Liu W."/>
            <person name="Song Y."/>
            <person name="Salvetti E."/>
            <person name="Wrobel A."/>
            <person name="Rasinkangas P."/>
            <person name="Parkhill J."/>
            <person name="Rea M.C."/>
            <person name="O'Sullivan O."/>
            <person name="Ritari J."/>
            <person name="Douillard F.P."/>
            <person name="Paul Ross R."/>
            <person name="Yang R."/>
            <person name="Briner A.E."/>
            <person name="Felis G.E."/>
            <person name="de Vos W.M."/>
            <person name="Barrangou R."/>
            <person name="Klaenhammer T.R."/>
            <person name="Caufield P.W."/>
            <person name="Cui Y."/>
            <person name="Zhang H."/>
            <person name="O'Toole P.W."/>
        </authorList>
    </citation>
    <scope>NUCLEOTIDE SEQUENCE [LARGE SCALE GENOMIC DNA]</scope>
    <source>
        <strain evidence="3 4">JCM 15530</strain>
    </source>
</reference>
<evidence type="ECO:0000256" key="1">
    <source>
        <dbReference type="SAM" id="Phobius"/>
    </source>
</evidence>
<feature type="domain" description="Acyltransferase 3" evidence="2">
    <location>
        <begin position="6"/>
        <end position="322"/>
    </location>
</feature>
<sequence length="335" mass="38706">MKKRVEWVDMAKAVGIIAIVLGHAIHPLTDTSHSMSVLYASLYWWHVPLFFIVGGFFLKPIQRTWASFWAFVRRRIVPNIVLYFVAGIFLILTSHFLNGESWSYTGFYFVRLIYGGQTLNGELSIFWFMTVYVITVFLVVMIISFIKSIPMQFLITMVMFGIGTAQPHYHFFQFKSVPWSADSALIAAVWMLTGYYGYKYYPQLKNKVGYAVAGVLIYASCYVKKATIGLNFKLYLKSHIIHTPFMAFFIPIAICLAIFIICEALSRTRFFKWLLPIGQYSLAIMYLHKMIFDVAEKIPLFNHVWAFVILGVVVPVGLAMIYHYFKDRFLPAKRA</sequence>
<gene>
    <name evidence="3" type="ORF">FC96_GL002369</name>
</gene>
<feature type="transmembrane region" description="Helical" evidence="1">
    <location>
        <begin position="304"/>
        <end position="325"/>
    </location>
</feature>
<evidence type="ECO:0000259" key="2">
    <source>
        <dbReference type="Pfam" id="PF01757"/>
    </source>
</evidence>
<evidence type="ECO:0000313" key="4">
    <source>
        <dbReference type="Proteomes" id="UP000050911"/>
    </source>
</evidence>
<dbReference type="PANTHER" id="PTHR37312">
    <property type="entry name" value="MEMBRANE-BOUND ACYLTRANSFERASE YKRP-RELATED"/>
    <property type="match status" value="1"/>
</dbReference>
<dbReference type="PANTHER" id="PTHR37312:SF1">
    <property type="entry name" value="MEMBRANE-BOUND ACYLTRANSFERASE YKRP-RELATED"/>
    <property type="match status" value="1"/>
</dbReference>
<dbReference type="RefSeq" id="WP_056942800.1">
    <property type="nucleotide sequence ID" value="NZ_AZCX01000007.1"/>
</dbReference>
<dbReference type="GO" id="GO:0016747">
    <property type="term" value="F:acyltransferase activity, transferring groups other than amino-acyl groups"/>
    <property type="evidence" value="ECO:0007669"/>
    <property type="project" value="InterPro"/>
</dbReference>
<feature type="transmembrane region" description="Helical" evidence="1">
    <location>
        <begin position="125"/>
        <end position="146"/>
    </location>
</feature>
<evidence type="ECO:0000313" key="3">
    <source>
        <dbReference type="EMBL" id="KRK47646.1"/>
    </source>
</evidence>
<proteinExistence type="predicted"/>
<feature type="transmembrane region" description="Helical" evidence="1">
    <location>
        <begin position="177"/>
        <end position="196"/>
    </location>
</feature>
<keyword evidence="1" id="KW-1133">Transmembrane helix</keyword>
<dbReference type="OrthoDB" id="6623990at2"/>